<dbReference type="InterPro" id="IPR009003">
    <property type="entry name" value="Peptidase_S1_PA"/>
</dbReference>
<sequence length="250" mass="27004">EHVQPWLTVLLRGRHTCGASIVNNRWLVSAAHYWTALVGANLVSGQEGEATIINIKSLVVSPKYDPMTTDSDVTVLELETPVTFSSHVQPICIPSSSHIFSPGQNCIVSGWGTLNQYTSDVPSTLQKAIVKIIDSKVCNKSSVYRGALTQNMMCAGFLQGKVDSCQVSMLAKMLDLKGDSGGPLVCEESPGRFFLAGVVSWGVGCAQINKPGVYSRVTKLRNWILSYTNTAGTRVDPRIGHPCSTTFTLV</sequence>
<dbReference type="SUPFAM" id="SSF50494">
    <property type="entry name" value="Trypsin-like serine proteases"/>
    <property type="match status" value="1"/>
</dbReference>
<keyword evidence="1" id="KW-0645">Protease</keyword>
<evidence type="ECO:0000256" key="2">
    <source>
        <dbReference type="ARBA" id="ARBA00022801"/>
    </source>
</evidence>
<dbReference type="PANTHER" id="PTHR24252">
    <property type="entry name" value="ACROSIN-RELATED"/>
    <property type="match status" value="1"/>
</dbReference>
<keyword evidence="4" id="KW-1015">Disulfide bond</keyword>
<accession>A0A8C2CII6</accession>
<dbReference type="GO" id="GO:0006508">
    <property type="term" value="P:proteolysis"/>
    <property type="evidence" value="ECO:0007669"/>
    <property type="project" value="UniProtKB-KW"/>
</dbReference>
<organism evidence="6 7">
    <name type="scientific">Cyprinus carpio</name>
    <name type="common">Common carp</name>
    <dbReference type="NCBI Taxonomy" id="7962"/>
    <lineage>
        <taxon>Eukaryota</taxon>
        <taxon>Metazoa</taxon>
        <taxon>Chordata</taxon>
        <taxon>Craniata</taxon>
        <taxon>Vertebrata</taxon>
        <taxon>Euteleostomi</taxon>
        <taxon>Actinopterygii</taxon>
        <taxon>Neopterygii</taxon>
        <taxon>Teleostei</taxon>
        <taxon>Ostariophysi</taxon>
        <taxon>Cypriniformes</taxon>
        <taxon>Cyprinidae</taxon>
        <taxon>Cyprininae</taxon>
        <taxon>Cyprinus</taxon>
    </lineage>
</organism>
<reference evidence="6" key="1">
    <citation type="submission" date="2025-08" db="UniProtKB">
        <authorList>
            <consortium name="Ensembl"/>
        </authorList>
    </citation>
    <scope>IDENTIFICATION</scope>
</reference>
<keyword evidence="3" id="KW-0720">Serine protease</keyword>
<dbReference type="InterPro" id="IPR001314">
    <property type="entry name" value="Peptidase_S1A"/>
</dbReference>
<dbReference type="InterPro" id="IPR001254">
    <property type="entry name" value="Trypsin_dom"/>
</dbReference>
<evidence type="ECO:0000256" key="4">
    <source>
        <dbReference type="ARBA" id="ARBA00023157"/>
    </source>
</evidence>
<keyword evidence="2" id="KW-0378">Hydrolase</keyword>
<evidence type="ECO:0000256" key="3">
    <source>
        <dbReference type="ARBA" id="ARBA00022825"/>
    </source>
</evidence>
<dbReference type="PANTHER" id="PTHR24252:SF26">
    <property type="entry name" value="TRANSMEMBRANE SERINE PROTEASE 9"/>
    <property type="match status" value="1"/>
</dbReference>
<dbReference type="GO" id="GO:0004252">
    <property type="term" value="F:serine-type endopeptidase activity"/>
    <property type="evidence" value="ECO:0007669"/>
    <property type="project" value="InterPro"/>
</dbReference>
<evidence type="ECO:0000313" key="6">
    <source>
        <dbReference type="Ensembl" id="ENSCCRP00020010608.1"/>
    </source>
</evidence>
<dbReference type="PROSITE" id="PS50240">
    <property type="entry name" value="TRYPSIN_DOM"/>
    <property type="match status" value="1"/>
</dbReference>
<evidence type="ECO:0000256" key="1">
    <source>
        <dbReference type="ARBA" id="ARBA00022670"/>
    </source>
</evidence>
<dbReference type="InterPro" id="IPR043504">
    <property type="entry name" value="Peptidase_S1_PA_chymotrypsin"/>
</dbReference>
<dbReference type="AlphaFoldDB" id="A0A8C2CII6"/>
<dbReference type="FunFam" id="2.40.10.10:FF:000003">
    <property type="entry name" value="Transmembrane serine protease 3"/>
    <property type="match status" value="1"/>
</dbReference>
<evidence type="ECO:0000259" key="5">
    <source>
        <dbReference type="PROSITE" id="PS50240"/>
    </source>
</evidence>
<dbReference type="Pfam" id="PF00089">
    <property type="entry name" value="Trypsin"/>
    <property type="match status" value="1"/>
</dbReference>
<name>A0A8C2CII6_CYPCA</name>
<dbReference type="Gene3D" id="2.40.10.10">
    <property type="entry name" value="Trypsin-like serine proteases"/>
    <property type="match status" value="2"/>
</dbReference>
<dbReference type="Ensembl" id="ENSCCRT00020011779.1">
    <property type="protein sequence ID" value="ENSCCRP00020010608.1"/>
    <property type="gene ID" value="ENSCCRG00020005329.1"/>
</dbReference>
<evidence type="ECO:0000313" key="7">
    <source>
        <dbReference type="Proteomes" id="UP000694701"/>
    </source>
</evidence>
<protein>
    <submittedName>
        <fullName evidence="6">Transmembrane serine protease 9</fullName>
    </submittedName>
</protein>
<feature type="domain" description="Peptidase S1" evidence="5">
    <location>
        <begin position="1"/>
        <end position="229"/>
    </location>
</feature>
<dbReference type="CDD" id="cd00190">
    <property type="entry name" value="Tryp_SPc"/>
    <property type="match status" value="1"/>
</dbReference>
<proteinExistence type="predicted"/>
<dbReference type="SMART" id="SM00020">
    <property type="entry name" value="Tryp_SPc"/>
    <property type="match status" value="1"/>
</dbReference>
<dbReference type="Proteomes" id="UP000694701">
    <property type="component" value="Unplaced"/>
</dbReference>
<dbReference type="PRINTS" id="PR00722">
    <property type="entry name" value="CHYMOTRYPSIN"/>
</dbReference>